<keyword evidence="1" id="KW-1133">Transmembrane helix</keyword>
<feature type="transmembrane region" description="Helical" evidence="1">
    <location>
        <begin position="136"/>
        <end position="155"/>
    </location>
</feature>
<feature type="transmembrane region" description="Helical" evidence="1">
    <location>
        <begin position="208"/>
        <end position="232"/>
    </location>
</feature>
<keyword evidence="1" id="KW-0472">Membrane</keyword>
<feature type="transmembrane region" description="Helical" evidence="1">
    <location>
        <begin position="12"/>
        <end position="33"/>
    </location>
</feature>
<dbReference type="InParanoid" id="A0A078AIH2"/>
<dbReference type="AlphaFoldDB" id="A0A078AIH2"/>
<dbReference type="OrthoDB" id="10650468at2759"/>
<evidence type="ECO:0000313" key="3">
    <source>
        <dbReference type="Proteomes" id="UP000039865"/>
    </source>
</evidence>
<accession>A0A078AIH2</accession>
<feature type="transmembrane region" description="Helical" evidence="1">
    <location>
        <begin position="175"/>
        <end position="196"/>
    </location>
</feature>
<name>A0A078AIH2_STYLE</name>
<keyword evidence="3" id="KW-1185">Reference proteome</keyword>
<feature type="transmembrane region" description="Helical" evidence="1">
    <location>
        <begin position="244"/>
        <end position="261"/>
    </location>
</feature>
<sequence>MTNTLSGRSSAGLIVVWSMAGFSIIQIIWILTFSIRDIIKSTQLSYVLKDRFTVYYVVYILIGLSFKVLVLDSYYKDYLDSRKACSNFVSEYIPHVFVILTVAVAMFKIQILSRVSWDTLESYKKFQKYRVNKSLLIFRVIQVIYILFLILRAVNTCSDQKYQMNFMDFDSYIQYSIFTIFKLFFYTLILISLIKITRSPNAQEYKKLLYFFIVSISLIALAKLVCVILLLNKTLEPSGVPFEAVFFADHLMIIVLTILMIKSRYIELNILLRLGVFKNVDEMTDKEMFFEYDKMRKQSYVMKRRYPYLIQQNRQNRVSINDNENNHA</sequence>
<protein>
    <submittedName>
        <fullName evidence="2">Uncharacterized protein</fullName>
    </submittedName>
</protein>
<feature type="transmembrane region" description="Helical" evidence="1">
    <location>
        <begin position="95"/>
        <end position="115"/>
    </location>
</feature>
<evidence type="ECO:0000313" key="2">
    <source>
        <dbReference type="EMBL" id="CDW82050.1"/>
    </source>
</evidence>
<dbReference type="Proteomes" id="UP000039865">
    <property type="component" value="Unassembled WGS sequence"/>
</dbReference>
<dbReference type="EMBL" id="CCKQ01010523">
    <property type="protein sequence ID" value="CDW82050.1"/>
    <property type="molecule type" value="Genomic_DNA"/>
</dbReference>
<proteinExistence type="predicted"/>
<evidence type="ECO:0000256" key="1">
    <source>
        <dbReference type="SAM" id="Phobius"/>
    </source>
</evidence>
<reference evidence="2 3" key="1">
    <citation type="submission" date="2014-06" db="EMBL/GenBank/DDBJ databases">
        <authorList>
            <person name="Swart Estienne"/>
        </authorList>
    </citation>
    <scope>NUCLEOTIDE SEQUENCE [LARGE SCALE GENOMIC DNA]</scope>
    <source>
        <strain evidence="2 3">130c</strain>
    </source>
</reference>
<organism evidence="2 3">
    <name type="scientific">Stylonychia lemnae</name>
    <name type="common">Ciliate</name>
    <dbReference type="NCBI Taxonomy" id="5949"/>
    <lineage>
        <taxon>Eukaryota</taxon>
        <taxon>Sar</taxon>
        <taxon>Alveolata</taxon>
        <taxon>Ciliophora</taxon>
        <taxon>Intramacronucleata</taxon>
        <taxon>Spirotrichea</taxon>
        <taxon>Stichotrichia</taxon>
        <taxon>Sporadotrichida</taxon>
        <taxon>Oxytrichidae</taxon>
        <taxon>Stylonychinae</taxon>
        <taxon>Stylonychia</taxon>
    </lineage>
</organism>
<keyword evidence="1" id="KW-0812">Transmembrane</keyword>
<feature type="transmembrane region" description="Helical" evidence="1">
    <location>
        <begin position="54"/>
        <end position="75"/>
    </location>
</feature>
<gene>
    <name evidence="2" type="primary">Contig8389.g8948</name>
    <name evidence="2" type="ORF">STYLEM_11075</name>
</gene>